<feature type="region of interest" description="Disordered" evidence="1">
    <location>
        <begin position="1140"/>
        <end position="1169"/>
    </location>
</feature>
<feature type="compositionally biased region" description="Basic and acidic residues" evidence="1">
    <location>
        <begin position="1885"/>
        <end position="1905"/>
    </location>
</feature>
<accession>A0AAV4C7T6</accession>
<feature type="compositionally biased region" description="Basic and acidic residues" evidence="1">
    <location>
        <begin position="1190"/>
        <end position="1212"/>
    </location>
</feature>
<feature type="region of interest" description="Disordered" evidence="1">
    <location>
        <begin position="759"/>
        <end position="834"/>
    </location>
</feature>
<feature type="region of interest" description="Disordered" evidence="1">
    <location>
        <begin position="165"/>
        <end position="238"/>
    </location>
</feature>
<feature type="compositionally biased region" description="Basic and acidic residues" evidence="1">
    <location>
        <begin position="815"/>
        <end position="834"/>
    </location>
</feature>
<feature type="compositionally biased region" description="Polar residues" evidence="1">
    <location>
        <begin position="800"/>
        <end position="809"/>
    </location>
</feature>
<feature type="compositionally biased region" description="Basic residues" evidence="1">
    <location>
        <begin position="1860"/>
        <end position="1874"/>
    </location>
</feature>
<feature type="compositionally biased region" description="Basic and acidic residues" evidence="1">
    <location>
        <begin position="165"/>
        <end position="228"/>
    </location>
</feature>
<evidence type="ECO:0000313" key="2">
    <source>
        <dbReference type="EMBL" id="GFO27582.1"/>
    </source>
</evidence>
<protein>
    <submittedName>
        <fullName evidence="2">Uncharacterized protein</fullName>
    </submittedName>
</protein>
<feature type="region of interest" description="Disordered" evidence="1">
    <location>
        <begin position="1"/>
        <end position="122"/>
    </location>
</feature>
<organism evidence="2 3">
    <name type="scientific">Plakobranchus ocellatus</name>
    <dbReference type="NCBI Taxonomy" id="259542"/>
    <lineage>
        <taxon>Eukaryota</taxon>
        <taxon>Metazoa</taxon>
        <taxon>Spiralia</taxon>
        <taxon>Lophotrochozoa</taxon>
        <taxon>Mollusca</taxon>
        <taxon>Gastropoda</taxon>
        <taxon>Heterobranchia</taxon>
        <taxon>Euthyneura</taxon>
        <taxon>Panpulmonata</taxon>
        <taxon>Sacoglossa</taxon>
        <taxon>Placobranchoidea</taxon>
        <taxon>Plakobranchidae</taxon>
        <taxon>Plakobranchus</taxon>
    </lineage>
</organism>
<proteinExistence type="predicted"/>
<feature type="compositionally biased region" description="Basic and acidic residues" evidence="1">
    <location>
        <begin position="1699"/>
        <end position="1710"/>
    </location>
</feature>
<feature type="compositionally biased region" description="Polar residues" evidence="1">
    <location>
        <begin position="1213"/>
        <end position="1234"/>
    </location>
</feature>
<feature type="region of interest" description="Disordered" evidence="1">
    <location>
        <begin position="1451"/>
        <end position="1474"/>
    </location>
</feature>
<feature type="compositionally biased region" description="Polar residues" evidence="1">
    <location>
        <begin position="10"/>
        <end position="20"/>
    </location>
</feature>
<dbReference type="EMBL" id="BLXT01005934">
    <property type="protein sequence ID" value="GFO27582.1"/>
    <property type="molecule type" value="Genomic_DNA"/>
</dbReference>
<feature type="compositionally biased region" description="Low complexity" evidence="1">
    <location>
        <begin position="1843"/>
        <end position="1852"/>
    </location>
</feature>
<feature type="compositionally biased region" description="Polar residues" evidence="1">
    <location>
        <begin position="1451"/>
        <end position="1470"/>
    </location>
</feature>
<feature type="region of interest" description="Disordered" evidence="1">
    <location>
        <begin position="1506"/>
        <end position="1531"/>
    </location>
</feature>
<comment type="caution">
    <text evidence="2">The sequence shown here is derived from an EMBL/GenBank/DDBJ whole genome shotgun (WGS) entry which is preliminary data.</text>
</comment>
<feature type="compositionally biased region" description="Polar residues" evidence="1">
    <location>
        <begin position="46"/>
        <end position="58"/>
    </location>
</feature>
<feature type="region of interest" description="Disordered" evidence="1">
    <location>
        <begin position="554"/>
        <end position="584"/>
    </location>
</feature>
<feature type="region of interest" description="Disordered" evidence="1">
    <location>
        <begin position="1091"/>
        <end position="1124"/>
    </location>
</feature>
<evidence type="ECO:0000256" key="1">
    <source>
        <dbReference type="SAM" id="MobiDB-lite"/>
    </source>
</evidence>
<reference evidence="2 3" key="1">
    <citation type="journal article" date="2021" name="Elife">
        <title>Chloroplast acquisition without the gene transfer in kleptoplastic sea slugs, Plakobranchus ocellatus.</title>
        <authorList>
            <person name="Maeda T."/>
            <person name="Takahashi S."/>
            <person name="Yoshida T."/>
            <person name="Shimamura S."/>
            <person name="Takaki Y."/>
            <person name="Nagai Y."/>
            <person name="Toyoda A."/>
            <person name="Suzuki Y."/>
            <person name="Arimoto A."/>
            <person name="Ishii H."/>
            <person name="Satoh N."/>
            <person name="Nishiyama T."/>
            <person name="Hasebe M."/>
            <person name="Maruyama T."/>
            <person name="Minagawa J."/>
            <person name="Obokata J."/>
            <person name="Shigenobu S."/>
        </authorList>
    </citation>
    <scope>NUCLEOTIDE SEQUENCE [LARGE SCALE GENOMIC DNA]</scope>
</reference>
<feature type="compositionally biased region" description="Basic residues" evidence="1">
    <location>
        <begin position="1240"/>
        <end position="1249"/>
    </location>
</feature>
<feature type="region of interest" description="Disordered" evidence="1">
    <location>
        <begin position="1680"/>
        <end position="1713"/>
    </location>
</feature>
<feature type="compositionally biased region" description="Basic and acidic residues" evidence="1">
    <location>
        <begin position="1813"/>
        <end position="1826"/>
    </location>
</feature>
<feature type="region of interest" description="Disordered" evidence="1">
    <location>
        <begin position="1189"/>
        <end position="1266"/>
    </location>
</feature>
<feature type="compositionally biased region" description="Basic and acidic residues" evidence="1">
    <location>
        <begin position="1115"/>
        <end position="1124"/>
    </location>
</feature>
<gene>
    <name evidence="2" type="ORF">PoB_005408700</name>
</gene>
<name>A0AAV4C7T6_9GAST</name>
<feature type="region of interest" description="Disordered" evidence="1">
    <location>
        <begin position="1785"/>
        <end position="1924"/>
    </location>
</feature>
<keyword evidence="3" id="KW-1185">Reference proteome</keyword>
<feature type="compositionally biased region" description="Polar residues" evidence="1">
    <location>
        <begin position="1257"/>
        <end position="1266"/>
    </location>
</feature>
<dbReference type="Proteomes" id="UP000735302">
    <property type="component" value="Unassembled WGS sequence"/>
</dbReference>
<evidence type="ECO:0000313" key="3">
    <source>
        <dbReference type="Proteomes" id="UP000735302"/>
    </source>
</evidence>
<feature type="compositionally biased region" description="Low complexity" evidence="1">
    <location>
        <begin position="1141"/>
        <end position="1157"/>
    </location>
</feature>
<sequence length="1924" mass="214694">MSQNERARSNQEASSYVISSSERDCLGQEQPSSTADSSKMEERFSNSKSKSNQDSASKSGKHASNRQNCGQKSGYLQLPTIDDEINPIESCESRGLKMTFRRRSAEKSSPSSSQFRENQPFEAELPEIPKLVVQRNKSAKSGYSLQTEKHVAADEAKQEKLVKCEFKGPRKGSTKDEQVKERPRLEKLNSIEEENLSKNRDEQKLILAKVSEEENERQKCPKQRHENEASSSLPQDHSLSSLKMLQAQEADYANVKIENVQLGGDDYTLHGLDLNNAVTSEDESRWDKNAKSCNFENDGYWKFPDEGVKTLTLCCNSNAPSPLGSGCDKGAIPGDGEKNQNPGENLEELLSPEESAIHSLVVKVEKSSEEALSNDQMLQFLADDGNFITHDQRSNQDIDVSNKLLMDSSADKSNSDLPGANGESKEHIRGINVTDICTDDGAREANFSSNIEGSLNDTDEGKKDNCFLDQSKNTFEKDNRTLERELSQSTVDELDVSKKPIVVLDRLPSPVLELYFMKSRLEGDDSYSKHKSLSTEWSLNHNLSFCSSSRLRHTNRLKNTSKNEQKRRRTYSKNRYSRSGCRNDPGFSELESSLHAAGSKKNCRLEKRRRYCMRTSKQDVSYSKEKVRTAVSEKPFEHLHSNSTVSEKENQQSDRLDRVLARIQTDTSGMIIQDVESQNVVDREILPVSTALQSSYRESIEGDKGEFKASKFPRLKQAKMSRLQTNSTSLNKYLHAFADYKKKKHESKPGMKTEDLNKSMSAQIKDKRVRSKSKQGKGKRAFARSKTAASKKHKHICQPSFVQKSSCTGSADGVPHNHESEPRGKGYVKETAENSDRGESYFIDKTLLVKETQGPEHPHCPHCRCRCVQKSQPSSLLPVQKVIKNTLADPEVNMDNQEFGKDEDSIPFPSSTFLLRKVIKHELEDDMEPTGDDSASAQITPDGQHYENALANRPESSDRMKIFWCRHKRLHEGLVDVRTSSRYLPGADSVPISSLFSFDKAPLLPQETAVTSSTPLHTPLSIEIESSSSSSIPFFLPQDKSKICNCSWHYKPHRASQNGNYNSMDNSFCDKPCEMSTTFTVQTNSISADKLDSGKENLSEPADSFGAAEFKRRRSDGFEDSTRNIEKMPLKLPVPEIQIISPSSSSSSSARFSPCSSVGPAGESPKTVNRKNKALPSFLSHSTAVCHLRSRSESERSKDLETLDNEHSKDQIEISNSRSVFRSPNSISPSTLSPRSGAKMVRRGMRRHGSGQLHLSPASSNSLSPRGFSETVNTGFAMCCCYRKVSCRSCLRECRFEDKMRASHAESALSCPLSANMNSSEHMLIQAPPFCCCNHGGTSGGQELKVSHVPHHDAEESDDSDATLVYPGGKVRQKAPRSCTCCQGMYAVPNSNNSKTPSRENIWSLIEEYSLGFHCKFDKCNKVRPASSPAAVSDLSATSSFLGSPCLISGETTVSPRHSSPQPGGESNSAKNKDNLEQRKEELASILHDLRENISKSKAMRRFRRTNSFSGPQKPKLSPCVPITRGDSKHRRPTFDRFMSVEPQMDSDTPYARLARGMLDCDHDHEHDHHYTYDDAMMGFVSSLNLIPICPDRSGHTKESQRSPSTCGETKLYGLDEHFCNQQIKTSGKEHERHDKDSTFPSVEINELALPYCYEIHANGETHRKCSECKSDVLEHQGKSKISCRHKEEPSVDGNSLYDSEKTQGEKAEDNSSAMIVIENAESDDIIEGKEAMKKVAKGAYAFASSYRSKRRRFSATGRKLATMRQRRRSASENRLLISLGSLIPSISDGKEKGTKSKVEHNKRSRNKSAGKSKSERLNEKEETRGLSKNGIDGETQIKTDGTSSPKTTKNSSDSDSKRMPHCHQEKRKSRSKSKSLSTSKQKQYRGDRLQTPKDKARGSTEMKEVYSSCEVTKNPSPAGSSGE</sequence>
<feature type="compositionally biased region" description="Basic residues" evidence="1">
    <location>
        <begin position="565"/>
        <end position="576"/>
    </location>
</feature>
<feature type="compositionally biased region" description="Basic and acidic residues" evidence="1">
    <location>
        <begin position="1789"/>
        <end position="1802"/>
    </location>
</feature>
<feature type="compositionally biased region" description="Polar residues" evidence="1">
    <location>
        <begin position="1910"/>
        <end position="1924"/>
    </location>
</feature>
<feature type="compositionally biased region" description="Basic residues" evidence="1">
    <location>
        <begin position="767"/>
        <end position="796"/>
    </location>
</feature>